<dbReference type="AlphaFoldDB" id="A0A918GYG5"/>
<comment type="caution">
    <text evidence="1">The sequence shown here is derived from an EMBL/GenBank/DDBJ whole genome shotgun (WGS) entry which is preliminary data.</text>
</comment>
<protein>
    <submittedName>
        <fullName evidence="1">Uncharacterized protein</fullName>
    </submittedName>
</protein>
<accession>A0A918GYG5</accession>
<reference evidence="1" key="1">
    <citation type="journal article" date="2014" name="Int. J. Syst. Evol. Microbiol.">
        <title>Complete genome sequence of Corynebacterium casei LMG S-19264T (=DSM 44701T), isolated from a smear-ripened cheese.</title>
        <authorList>
            <consortium name="US DOE Joint Genome Institute (JGI-PGF)"/>
            <person name="Walter F."/>
            <person name="Albersmeier A."/>
            <person name="Kalinowski J."/>
            <person name="Ruckert C."/>
        </authorList>
    </citation>
    <scope>NUCLEOTIDE SEQUENCE</scope>
    <source>
        <strain evidence="1">JCM 3172</strain>
    </source>
</reference>
<dbReference type="EMBL" id="BMQQ01000002">
    <property type="protein sequence ID" value="GGT18752.1"/>
    <property type="molecule type" value="Genomic_DNA"/>
</dbReference>
<keyword evidence="2" id="KW-1185">Reference proteome</keyword>
<gene>
    <name evidence="1" type="ORF">GCM10014713_09580</name>
</gene>
<reference evidence="1" key="2">
    <citation type="submission" date="2020-09" db="EMBL/GenBank/DDBJ databases">
        <authorList>
            <person name="Sun Q."/>
            <person name="Ohkuma M."/>
        </authorList>
    </citation>
    <scope>NUCLEOTIDE SEQUENCE</scope>
    <source>
        <strain evidence="1">JCM 3172</strain>
    </source>
</reference>
<dbReference type="SUPFAM" id="SSF89372">
    <property type="entry name" value="Fucose-specific lectin"/>
    <property type="match status" value="1"/>
</dbReference>
<evidence type="ECO:0000313" key="2">
    <source>
        <dbReference type="Proteomes" id="UP000619486"/>
    </source>
</evidence>
<organism evidence="1 2">
    <name type="scientific">Streptomyces purpureus</name>
    <dbReference type="NCBI Taxonomy" id="1951"/>
    <lineage>
        <taxon>Bacteria</taxon>
        <taxon>Bacillati</taxon>
        <taxon>Actinomycetota</taxon>
        <taxon>Actinomycetes</taxon>
        <taxon>Kitasatosporales</taxon>
        <taxon>Streptomycetaceae</taxon>
        <taxon>Streptomyces</taxon>
    </lineage>
</organism>
<name>A0A918GYG5_9ACTN</name>
<dbReference type="Proteomes" id="UP000619486">
    <property type="component" value="Unassembled WGS sequence"/>
</dbReference>
<proteinExistence type="predicted"/>
<evidence type="ECO:0000313" key="1">
    <source>
        <dbReference type="EMBL" id="GGT18752.1"/>
    </source>
</evidence>
<sequence length="392" mass="40613">MVVIRGRNRGRGADFGAATHQDAATDGLLQVPSGRWLFTGSDGLVTAYASGPEGLIRWTETPSGAFTGPESIEVPRWVGPLTLSRSGEGYVHFAGLRWPVGGGPAHVVVSAQFQSGRGLMDWYDLGVPAAPGVEGEDTVVFGPVVVVNPVTGGVHVLVSLRAGGIVRRVRSGEGRWGRWKSVTTDPYTGEFAAAMPAGGSLEVLAVGRAGVDRWVGASGGRFELRDRFTTPIADGTQTAVETGPKRTTYFWRYPGDDSLVAWRAQSRTSQGGLMALGGAGGGGRPGAARTTIGGYDCTVLAQRGGHGGVEVSAYVTENEGYGAWWASLGETGPGSSAPQVAVDGAGRIVVAVLDKAGDLLVARQDLTQDGLAFGGWTRHGGADAGSVGPWQR</sequence>